<sequence length="326" mass="36836">MNPTNVRLAIEISMSEQRPVFLWGSPGVGKSEIFRQIAAGNNKDLIDLRLSLLDSVDLRGIPTIIEGLTRWMRPSFLPTDGEGILFLDEMNLASQSVLSAAYQLILDRKLGDYTLPEKWYIAAAGNRETDGMNISHMPKALASRFRHLELEPDIESWVTWGIENGISVETLAFVRFRPDLLNRFNPKDKERAFPNPRSWEYTDRLCQRTVPAQLLHEMLAGTIGESAAAEYMGFRRIFRSLPDRDAVIADPMNAEVPTDPAVLFALSGSIAHVANNNNMDRICQYADRLPPEFSVLMIRDSVRNDPQTTKTKGYIAWTSRNKDILL</sequence>
<organism evidence="2">
    <name type="scientific">viral metagenome</name>
    <dbReference type="NCBI Taxonomy" id="1070528"/>
    <lineage>
        <taxon>unclassified sequences</taxon>
        <taxon>metagenomes</taxon>
        <taxon>organismal metagenomes</taxon>
    </lineage>
</organism>
<accession>A0A6H1ZIX7</accession>
<gene>
    <name evidence="4" type="ORF">MM415A01256_0001</name>
    <name evidence="3" type="ORF">MM415B01867_0022</name>
    <name evidence="2" type="ORF">TM448A00611_0019</name>
    <name evidence="5" type="ORF">TM448B01042_0019</name>
</gene>
<evidence type="ECO:0000313" key="3">
    <source>
        <dbReference type="EMBL" id="QJA56376.1"/>
    </source>
</evidence>
<dbReference type="InterPro" id="IPR027417">
    <property type="entry name" value="P-loop_NTPase"/>
</dbReference>
<dbReference type="GO" id="GO:0005524">
    <property type="term" value="F:ATP binding"/>
    <property type="evidence" value="ECO:0007669"/>
    <property type="project" value="InterPro"/>
</dbReference>
<dbReference type="GO" id="GO:0016887">
    <property type="term" value="F:ATP hydrolysis activity"/>
    <property type="evidence" value="ECO:0007669"/>
    <property type="project" value="InterPro"/>
</dbReference>
<dbReference type="InterPro" id="IPR011704">
    <property type="entry name" value="ATPase_dyneun-rel_AAA"/>
</dbReference>
<protein>
    <submittedName>
        <fullName evidence="2">Putative ATPase domain containing protein</fullName>
    </submittedName>
</protein>
<dbReference type="EMBL" id="MT142293">
    <property type="protein sequence ID" value="QJA77619.1"/>
    <property type="molecule type" value="Genomic_DNA"/>
</dbReference>
<name>A0A6H1ZIX7_9ZZZZ</name>
<dbReference type="Gene3D" id="3.40.50.300">
    <property type="entry name" value="P-loop containing nucleotide triphosphate hydrolases"/>
    <property type="match status" value="1"/>
</dbReference>
<reference evidence="2" key="1">
    <citation type="submission" date="2020-03" db="EMBL/GenBank/DDBJ databases">
        <title>The deep terrestrial virosphere.</title>
        <authorList>
            <person name="Holmfeldt K."/>
            <person name="Nilsson E."/>
            <person name="Simone D."/>
            <person name="Lopez-Fernandez M."/>
            <person name="Wu X."/>
            <person name="de Brujin I."/>
            <person name="Lundin D."/>
            <person name="Andersson A."/>
            <person name="Bertilsson S."/>
            <person name="Dopson M."/>
        </authorList>
    </citation>
    <scope>NUCLEOTIDE SEQUENCE</scope>
    <source>
        <strain evidence="4">MM415A01256</strain>
        <strain evidence="3">MM415B01867</strain>
        <strain evidence="2">TM448A00611</strain>
        <strain evidence="5">TM448B01042</strain>
    </source>
</reference>
<dbReference type="Pfam" id="PF07728">
    <property type="entry name" value="AAA_5"/>
    <property type="match status" value="1"/>
</dbReference>
<evidence type="ECO:0000313" key="2">
    <source>
        <dbReference type="EMBL" id="QJA47150.1"/>
    </source>
</evidence>
<evidence type="ECO:0000313" key="5">
    <source>
        <dbReference type="EMBL" id="QJH97610.1"/>
    </source>
</evidence>
<proteinExistence type="predicted"/>
<feature type="domain" description="ATPase dynein-related AAA" evidence="1">
    <location>
        <begin position="19"/>
        <end position="145"/>
    </location>
</feature>
<dbReference type="EMBL" id="MT144033">
    <property type="protein sequence ID" value="QJA47150.1"/>
    <property type="molecule type" value="Genomic_DNA"/>
</dbReference>
<evidence type="ECO:0000313" key="4">
    <source>
        <dbReference type="EMBL" id="QJA77619.1"/>
    </source>
</evidence>
<dbReference type="EMBL" id="MT144693">
    <property type="protein sequence ID" value="QJH97610.1"/>
    <property type="molecule type" value="Genomic_DNA"/>
</dbReference>
<evidence type="ECO:0000259" key="1">
    <source>
        <dbReference type="Pfam" id="PF07728"/>
    </source>
</evidence>
<dbReference type="AlphaFoldDB" id="A0A6H1ZIX7"/>
<dbReference type="EMBL" id="MT141214">
    <property type="protein sequence ID" value="QJA56376.1"/>
    <property type="molecule type" value="Genomic_DNA"/>
</dbReference>
<dbReference type="SUPFAM" id="SSF52540">
    <property type="entry name" value="P-loop containing nucleoside triphosphate hydrolases"/>
    <property type="match status" value="1"/>
</dbReference>